<dbReference type="Gene3D" id="3.40.630.30">
    <property type="match status" value="1"/>
</dbReference>
<dbReference type="InterPro" id="IPR016181">
    <property type="entry name" value="Acyl_CoA_acyltransferase"/>
</dbReference>
<dbReference type="SUPFAM" id="SSF55729">
    <property type="entry name" value="Acyl-CoA N-acyltransferases (Nat)"/>
    <property type="match status" value="1"/>
</dbReference>
<comment type="caution">
    <text evidence="2">The sequence shown here is derived from an EMBL/GenBank/DDBJ whole genome shotgun (WGS) entry which is preliminary data.</text>
</comment>
<dbReference type="InterPro" id="IPR051531">
    <property type="entry name" value="N-acetyltransferase"/>
</dbReference>
<dbReference type="EMBL" id="BMXT01000001">
    <property type="protein sequence ID" value="GGY15153.1"/>
    <property type="molecule type" value="Genomic_DNA"/>
</dbReference>
<dbReference type="Proteomes" id="UP000621898">
    <property type="component" value="Unassembled WGS sequence"/>
</dbReference>
<proteinExistence type="predicted"/>
<dbReference type="InterPro" id="IPR000182">
    <property type="entry name" value="GNAT_dom"/>
</dbReference>
<dbReference type="PANTHER" id="PTHR43792:SF1">
    <property type="entry name" value="N-ACETYLTRANSFERASE DOMAIN-CONTAINING PROTEIN"/>
    <property type="match status" value="1"/>
</dbReference>
<name>A0ABQ2ZJE4_9GAMM</name>
<accession>A0ABQ2ZJE4</accession>
<organism evidence="2 3">
    <name type="scientific">Rhodanobacter panaciterrae</name>
    <dbReference type="NCBI Taxonomy" id="490572"/>
    <lineage>
        <taxon>Bacteria</taxon>
        <taxon>Pseudomonadati</taxon>
        <taxon>Pseudomonadota</taxon>
        <taxon>Gammaproteobacteria</taxon>
        <taxon>Lysobacterales</taxon>
        <taxon>Rhodanobacteraceae</taxon>
        <taxon>Rhodanobacter</taxon>
    </lineage>
</organism>
<gene>
    <name evidence="2" type="ORF">GCM10008098_02590</name>
</gene>
<evidence type="ECO:0000313" key="3">
    <source>
        <dbReference type="Proteomes" id="UP000621898"/>
    </source>
</evidence>
<reference evidence="3" key="1">
    <citation type="journal article" date="2019" name="Int. J. Syst. Evol. Microbiol.">
        <title>The Global Catalogue of Microorganisms (GCM) 10K type strain sequencing project: providing services to taxonomists for standard genome sequencing and annotation.</title>
        <authorList>
            <consortium name="The Broad Institute Genomics Platform"/>
            <consortium name="The Broad Institute Genome Sequencing Center for Infectious Disease"/>
            <person name="Wu L."/>
            <person name="Ma J."/>
        </authorList>
    </citation>
    <scope>NUCLEOTIDE SEQUENCE [LARGE SCALE GENOMIC DNA]</scope>
    <source>
        <strain evidence="3">KCTC 22232</strain>
    </source>
</reference>
<evidence type="ECO:0000259" key="1">
    <source>
        <dbReference type="PROSITE" id="PS51186"/>
    </source>
</evidence>
<dbReference type="PANTHER" id="PTHR43792">
    <property type="entry name" value="GNAT FAMILY, PUTATIVE (AFU_ORTHOLOGUE AFUA_3G00765)-RELATED-RELATED"/>
    <property type="match status" value="1"/>
</dbReference>
<protein>
    <submittedName>
        <fullName evidence="2">N-acetyltransferase</fullName>
    </submittedName>
</protein>
<dbReference type="PROSITE" id="PS51186">
    <property type="entry name" value="GNAT"/>
    <property type="match status" value="1"/>
</dbReference>
<dbReference type="RefSeq" id="WP_189439385.1">
    <property type="nucleotide sequence ID" value="NZ_BMXT01000001.1"/>
</dbReference>
<feature type="domain" description="N-acetyltransferase" evidence="1">
    <location>
        <begin position="21"/>
        <end position="181"/>
    </location>
</feature>
<dbReference type="Pfam" id="PF13302">
    <property type="entry name" value="Acetyltransf_3"/>
    <property type="match status" value="1"/>
</dbReference>
<evidence type="ECO:0000313" key="2">
    <source>
        <dbReference type="EMBL" id="GGY15153.1"/>
    </source>
</evidence>
<keyword evidence="3" id="KW-1185">Reference proteome</keyword>
<sequence>MERAREARYEGAVPVLETPRLRLRAHRIEDHAARTAMLSDPEVTRYLGGRPLTGEEVWRRLLQFIGLWNLLGYGYWAVEEKDTGRYVGDIGFADFHRDMQPSLAGMLEFGWVLAAHSHGKGYASEAVAAATAWGEQYFGTLRAVCIISPENLASIRVAEKAGFKLWQETTYHDAPTLVFSR</sequence>